<gene>
    <name evidence="2" type="ORF">MNBD_GAMMA07-2444</name>
</gene>
<organism evidence="2">
    <name type="scientific">hydrothermal vent metagenome</name>
    <dbReference type="NCBI Taxonomy" id="652676"/>
    <lineage>
        <taxon>unclassified sequences</taxon>
        <taxon>metagenomes</taxon>
        <taxon>ecological metagenomes</taxon>
    </lineage>
</organism>
<feature type="transmembrane region" description="Helical" evidence="1">
    <location>
        <begin position="114"/>
        <end position="135"/>
    </location>
</feature>
<dbReference type="EMBL" id="UOFF01000195">
    <property type="protein sequence ID" value="VAW56204.1"/>
    <property type="molecule type" value="Genomic_DNA"/>
</dbReference>
<feature type="transmembrane region" description="Helical" evidence="1">
    <location>
        <begin position="81"/>
        <end position="102"/>
    </location>
</feature>
<dbReference type="AlphaFoldDB" id="A0A3B0XJK5"/>
<sequence length="204" mass="23129">MKCKICDADIFEDYNGCPYCLTTFEKNNRDININTGKKSINIDIGNLPNARIHVGDNYDLNKEPTSNIKINSDYKFPIKPIWMAFLGLVGFIGSIASIISALKDGLFTNTDISFLPHIIILISFLLLFIGFTFLFKNFIWLQLFGLRKDSNGYIHIITLKGKCPICTNVTKVKYYGAEGNKALRSICIENSEGHNFVFDHTELR</sequence>
<name>A0A3B0XJK5_9ZZZZ</name>
<accession>A0A3B0XJK5</accession>
<keyword evidence="1" id="KW-0472">Membrane</keyword>
<evidence type="ECO:0000256" key="1">
    <source>
        <dbReference type="SAM" id="Phobius"/>
    </source>
</evidence>
<protein>
    <submittedName>
        <fullName evidence="2">Uncharacterized protein</fullName>
    </submittedName>
</protein>
<reference evidence="2" key="1">
    <citation type="submission" date="2018-06" db="EMBL/GenBank/DDBJ databases">
        <authorList>
            <person name="Zhirakovskaya E."/>
        </authorList>
    </citation>
    <scope>NUCLEOTIDE SEQUENCE</scope>
</reference>
<keyword evidence="1" id="KW-1133">Transmembrane helix</keyword>
<evidence type="ECO:0000313" key="2">
    <source>
        <dbReference type="EMBL" id="VAW56204.1"/>
    </source>
</evidence>
<keyword evidence="1" id="KW-0812">Transmembrane</keyword>
<proteinExistence type="predicted"/>